<sequence length="257" mass="26794">MNRRNAALLVVAGAAIGMPLQTAGAATIDIEGRLADSTEESALEWGDNSTRGDSSNNLPIGSNMPAPVSDDDGTVTLTVSTNIQDWRTGYSTGSYDAGEEWNVRSSSNAAAATGAFSNGAFFSITLDSTTNSSERFSWQSVAVSLWRNGSGADTTFQLAIDADGNGFTVEDLVGAPETPLDGIAGATTILFDGAELPDNVTSGEVRLYTWGTTSIAGNIHVYDVSADYVVVPEPSAASLMAIVGCGFLLRRSRSRSM</sequence>
<proteinExistence type="predicted"/>
<organism evidence="3 4">
    <name type="scientific">Haloferula chungangensis</name>
    <dbReference type="NCBI Taxonomy" id="1048331"/>
    <lineage>
        <taxon>Bacteria</taxon>
        <taxon>Pseudomonadati</taxon>
        <taxon>Verrucomicrobiota</taxon>
        <taxon>Verrucomicrobiia</taxon>
        <taxon>Verrucomicrobiales</taxon>
        <taxon>Verrucomicrobiaceae</taxon>
        <taxon>Haloferula</taxon>
    </lineage>
</organism>
<keyword evidence="2" id="KW-0732">Signal</keyword>
<evidence type="ECO:0000256" key="2">
    <source>
        <dbReference type="SAM" id="SignalP"/>
    </source>
</evidence>
<evidence type="ECO:0000256" key="1">
    <source>
        <dbReference type="SAM" id="MobiDB-lite"/>
    </source>
</evidence>
<evidence type="ECO:0000313" key="3">
    <source>
        <dbReference type="EMBL" id="MFC7337850.1"/>
    </source>
</evidence>
<protein>
    <submittedName>
        <fullName evidence="3">PEP-CTERM sorting domain-containing protein</fullName>
    </submittedName>
</protein>
<gene>
    <name evidence="3" type="ORF">ACFQY0_11730</name>
</gene>
<feature type="compositionally biased region" description="Polar residues" evidence="1">
    <location>
        <begin position="47"/>
        <end position="60"/>
    </location>
</feature>
<dbReference type="Proteomes" id="UP001596472">
    <property type="component" value="Unassembled WGS sequence"/>
</dbReference>
<comment type="caution">
    <text evidence="3">The sequence shown here is derived from an EMBL/GenBank/DDBJ whole genome shotgun (WGS) entry which is preliminary data.</text>
</comment>
<accession>A0ABW2L8I8</accession>
<reference evidence="4" key="1">
    <citation type="journal article" date="2019" name="Int. J. Syst. Evol. Microbiol.">
        <title>The Global Catalogue of Microorganisms (GCM) 10K type strain sequencing project: providing services to taxonomists for standard genome sequencing and annotation.</title>
        <authorList>
            <consortium name="The Broad Institute Genomics Platform"/>
            <consortium name="The Broad Institute Genome Sequencing Center for Infectious Disease"/>
            <person name="Wu L."/>
            <person name="Ma J."/>
        </authorList>
    </citation>
    <scope>NUCLEOTIDE SEQUENCE [LARGE SCALE GENOMIC DNA]</scope>
    <source>
        <strain evidence="4">CGMCC 4.1467</strain>
    </source>
</reference>
<dbReference type="NCBIfam" id="TIGR02595">
    <property type="entry name" value="PEP_CTERM"/>
    <property type="match status" value="1"/>
</dbReference>
<feature type="signal peptide" evidence="2">
    <location>
        <begin position="1"/>
        <end position="25"/>
    </location>
</feature>
<evidence type="ECO:0000313" key="4">
    <source>
        <dbReference type="Proteomes" id="UP001596472"/>
    </source>
</evidence>
<dbReference type="EMBL" id="JBHTBS010000005">
    <property type="protein sequence ID" value="MFC7337850.1"/>
    <property type="molecule type" value="Genomic_DNA"/>
</dbReference>
<dbReference type="InterPro" id="IPR013424">
    <property type="entry name" value="Ice-binding_C"/>
</dbReference>
<feature type="region of interest" description="Disordered" evidence="1">
    <location>
        <begin position="39"/>
        <end position="72"/>
    </location>
</feature>
<feature type="chain" id="PRO_5045496986" evidence="2">
    <location>
        <begin position="26"/>
        <end position="257"/>
    </location>
</feature>
<keyword evidence="4" id="KW-1185">Reference proteome</keyword>
<name>A0ABW2L8I8_9BACT</name>